<name>A0A1E4SDU5_9ASCO</name>
<protein>
    <submittedName>
        <fullName evidence="2">Uncharacterized protein</fullName>
    </submittedName>
</protein>
<feature type="compositionally biased region" description="Polar residues" evidence="1">
    <location>
        <begin position="20"/>
        <end position="30"/>
    </location>
</feature>
<feature type="compositionally biased region" description="Polar residues" evidence="1">
    <location>
        <begin position="88"/>
        <end position="98"/>
    </location>
</feature>
<feature type="region of interest" description="Disordered" evidence="1">
    <location>
        <begin position="14"/>
        <end position="66"/>
    </location>
</feature>
<gene>
    <name evidence="2" type="ORF">CANTADRAFT_8110</name>
</gene>
<dbReference type="AlphaFoldDB" id="A0A1E4SDU5"/>
<dbReference type="Proteomes" id="UP000094285">
    <property type="component" value="Unassembled WGS sequence"/>
</dbReference>
<dbReference type="EMBL" id="KV453915">
    <property type="protein sequence ID" value="ODV77675.1"/>
    <property type="molecule type" value="Genomic_DNA"/>
</dbReference>
<proteinExistence type="predicted"/>
<evidence type="ECO:0000313" key="3">
    <source>
        <dbReference type="Proteomes" id="UP000094285"/>
    </source>
</evidence>
<dbReference type="RefSeq" id="XP_020062797.1">
    <property type="nucleotide sequence ID" value="XM_020211236.1"/>
</dbReference>
<feature type="compositionally biased region" description="Polar residues" evidence="1">
    <location>
        <begin position="106"/>
        <end position="136"/>
    </location>
</feature>
<dbReference type="GeneID" id="30985372"/>
<reference evidence="3" key="1">
    <citation type="submission" date="2016-05" db="EMBL/GenBank/DDBJ databases">
        <title>Comparative genomics of biotechnologically important yeasts.</title>
        <authorList>
            <consortium name="DOE Joint Genome Institute"/>
            <person name="Riley R."/>
            <person name="Haridas S."/>
            <person name="Wolfe K.H."/>
            <person name="Lopes M.R."/>
            <person name="Hittinger C.T."/>
            <person name="Goker M."/>
            <person name="Salamov A."/>
            <person name="Wisecaver J."/>
            <person name="Long T.M."/>
            <person name="Aerts A.L."/>
            <person name="Barry K."/>
            <person name="Choi C."/>
            <person name="Clum A."/>
            <person name="Coughlan A.Y."/>
            <person name="Deshpande S."/>
            <person name="Douglass A.P."/>
            <person name="Hanson S.J."/>
            <person name="Klenk H.-P."/>
            <person name="Labutti K."/>
            <person name="Lapidus A."/>
            <person name="Lindquist E."/>
            <person name="Lipzen A."/>
            <person name="Meier-Kolthoff J.P."/>
            <person name="Ohm R.A."/>
            <person name="Otillar R.P."/>
            <person name="Pangilinan J."/>
            <person name="Peng Y."/>
            <person name="Rokas A."/>
            <person name="Rosa C.A."/>
            <person name="Scheuner C."/>
            <person name="Sibirny A.A."/>
            <person name="Slot J.C."/>
            <person name="Stielow J.B."/>
            <person name="Sun H."/>
            <person name="Kurtzman C.P."/>
            <person name="Blackwell M."/>
            <person name="Grigoriev I.V."/>
            <person name="Jeffries T.W."/>
        </authorList>
    </citation>
    <scope>NUCLEOTIDE SEQUENCE [LARGE SCALE GENOMIC DNA]</scope>
    <source>
        <strain evidence="3">NRRL Y-17324</strain>
    </source>
</reference>
<sequence>MSSSEEKILKLTEIPAFKGKNTQPRTTPVNEQKYDSKSFVTPTQPNLSKFDNISPLGEDQKPMSITDNPFLVRHDHRGTSYQILGKPSSKSSEITPKSQVLGLHSPESSVQRRGSVFSTISVPTFSNGDTKQSMASSRRRHSKTKSFSFSMYDLTPKISRSSTLRDEESDPSLNKRKTNKFIQWFRKK</sequence>
<organism evidence="2 3">
    <name type="scientific">Suhomyces tanzawaensis NRRL Y-17324</name>
    <dbReference type="NCBI Taxonomy" id="984487"/>
    <lineage>
        <taxon>Eukaryota</taxon>
        <taxon>Fungi</taxon>
        <taxon>Dikarya</taxon>
        <taxon>Ascomycota</taxon>
        <taxon>Saccharomycotina</taxon>
        <taxon>Pichiomycetes</taxon>
        <taxon>Debaryomycetaceae</taxon>
        <taxon>Suhomyces</taxon>
    </lineage>
</organism>
<evidence type="ECO:0000256" key="1">
    <source>
        <dbReference type="SAM" id="MobiDB-lite"/>
    </source>
</evidence>
<evidence type="ECO:0000313" key="2">
    <source>
        <dbReference type="EMBL" id="ODV77675.1"/>
    </source>
</evidence>
<keyword evidence="3" id="KW-1185">Reference proteome</keyword>
<feature type="compositionally biased region" description="Polar residues" evidence="1">
    <location>
        <begin position="38"/>
        <end position="51"/>
    </location>
</feature>
<accession>A0A1E4SDU5</accession>
<feature type="region of interest" description="Disordered" evidence="1">
    <location>
        <begin position="83"/>
        <end position="147"/>
    </location>
</feature>